<dbReference type="PROSITE" id="PS51257">
    <property type="entry name" value="PROKAR_LIPOPROTEIN"/>
    <property type="match status" value="1"/>
</dbReference>
<name>A0A6A6RI82_9PLEO</name>
<gene>
    <name evidence="1" type="ORF">P280DRAFT_474268</name>
</gene>
<dbReference type="AlphaFoldDB" id="A0A6A6RI82"/>
<accession>A0A6A6RI82</accession>
<dbReference type="Proteomes" id="UP000799753">
    <property type="component" value="Unassembled WGS sequence"/>
</dbReference>
<sequence length="125" mass="13688">MEKIDFMVYTNRASPPPQHEWGTVYPLSVQACLTHSLTIFTNLTRALLALHDRGSRGSNGGSPMPPLEGLRAAAHGLEVTTQQRRGEQAVLQVVKSRATPDRSSLWDYALCSGEGSAVIRDSRLE</sequence>
<organism evidence="1 2">
    <name type="scientific">Massarina eburnea CBS 473.64</name>
    <dbReference type="NCBI Taxonomy" id="1395130"/>
    <lineage>
        <taxon>Eukaryota</taxon>
        <taxon>Fungi</taxon>
        <taxon>Dikarya</taxon>
        <taxon>Ascomycota</taxon>
        <taxon>Pezizomycotina</taxon>
        <taxon>Dothideomycetes</taxon>
        <taxon>Pleosporomycetidae</taxon>
        <taxon>Pleosporales</taxon>
        <taxon>Massarineae</taxon>
        <taxon>Massarinaceae</taxon>
        <taxon>Massarina</taxon>
    </lineage>
</organism>
<reference evidence="1" key="1">
    <citation type="journal article" date="2020" name="Stud. Mycol.">
        <title>101 Dothideomycetes genomes: a test case for predicting lifestyles and emergence of pathogens.</title>
        <authorList>
            <person name="Haridas S."/>
            <person name="Albert R."/>
            <person name="Binder M."/>
            <person name="Bloem J."/>
            <person name="Labutti K."/>
            <person name="Salamov A."/>
            <person name="Andreopoulos B."/>
            <person name="Baker S."/>
            <person name="Barry K."/>
            <person name="Bills G."/>
            <person name="Bluhm B."/>
            <person name="Cannon C."/>
            <person name="Castanera R."/>
            <person name="Culley D."/>
            <person name="Daum C."/>
            <person name="Ezra D."/>
            <person name="Gonzalez J."/>
            <person name="Henrissat B."/>
            <person name="Kuo A."/>
            <person name="Liang C."/>
            <person name="Lipzen A."/>
            <person name="Lutzoni F."/>
            <person name="Magnuson J."/>
            <person name="Mondo S."/>
            <person name="Nolan M."/>
            <person name="Ohm R."/>
            <person name="Pangilinan J."/>
            <person name="Park H.-J."/>
            <person name="Ramirez L."/>
            <person name="Alfaro M."/>
            <person name="Sun H."/>
            <person name="Tritt A."/>
            <person name="Yoshinaga Y."/>
            <person name="Zwiers L.-H."/>
            <person name="Turgeon B."/>
            <person name="Goodwin S."/>
            <person name="Spatafora J."/>
            <person name="Crous P."/>
            <person name="Grigoriev I."/>
        </authorList>
    </citation>
    <scope>NUCLEOTIDE SEQUENCE</scope>
    <source>
        <strain evidence="1">CBS 473.64</strain>
    </source>
</reference>
<evidence type="ECO:0000313" key="1">
    <source>
        <dbReference type="EMBL" id="KAF2634980.1"/>
    </source>
</evidence>
<dbReference type="EMBL" id="MU006812">
    <property type="protein sequence ID" value="KAF2634980.1"/>
    <property type="molecule type" value="Genomic_DNA"/>
</dbReference>
<evidence type="ECO:0000313" key="2">
    <source>
        <dbReference type="Proteomes" id="UP000799753"/>
    </source>
</evidence>
<protein>
    <submittedName>
        <fullName evidence="1">Uncharacterized protein</fullName>
    </submittedName>
</protein>
<keyword evidence="2" id="KW-1185">Reference proteome</keyword>
<proteinExistence type="predicted"/>